<keyword evidence="1" id="KW-0175">Coiled coil</keyword>
<dbReference type="Gene3D" id="2.170.130.30">
    <property type="match status" value="1"/>
</dbReference>
<protein>
    <submittedName>
        <fullName evidence="5">DUF4430 domain-containing protein</fullName>
    </submittedName>
</protein>
<evidence type="ECO:0000313" key="5">
    <source>
        <dbReference type="EMBL" id="MST52216.1"/>
    </source>
</evidence>
<dbReference type="InterPro" id="IPR027954">
    <property type="entry name" value="Transcobalamin-like_C"/>
</dbReference>
<keyword evidence="3" id="KW-1133">Transmembrane helix</keyword>
<accession>A0A6L5Y6H3</accession>
<dbReference type="AlphaFoldDB" id="A0A6L5Y6H3"/>
<sequence length="296" mass="32248">MSERGRVMEDELLKKAKRRKIRTIAVLVIVALAATSAVFGLSIKSARAEKAKAAAAQESTETQAAADSGAAEKKSTSSKEKKDKAAVKKVDKLIAAIGDPDKVTLDSKDAIQKAKKAYDKLSKDQKEIVENKEVLTAALENYRKLVKEKKAEAAEKNSSSSSASTAAAKSVTISIECKDLANDMSRLKEPAKKKYIPSNGIILPVTKYQFKSGETVYDALKSVCRSHGIAYIKKDAGAYDGVYISSIGHLAEFDGGKNSGWLYYVNGVTPNYTCSKYKLKNGDVIKWHYTVNYTKE</sequence>
<proteinExistence type="predicted"/>
<dbReference type="Pfam" id="PF14478">
    <property type="entry name" value="DUF4430"/>
    <property type="match status" value="1"/>
</dbReference>
<dbReference type="Proteomes" id="UP000474676">
    <property type="component" value="Unassembled WGS sequence"/>
</dbReference>
<reference evidence="5 6" key="1">
    <citation type="submission" date="2019-08" db="EMBL/GenBank/DDBJ databases">
        <title>In-depth cultivation of the pig gut microbiome towards novel bacterial diversity and tailored functional studies.</title>
        <authorList>
            <person name="Wylensek D."/>
            <person name="Hitch T.C.A."/>
            <person name="Clavel T."/>
        </authorList>
    </citation>
    <scope>NUCLEOTIDE SEQUENCE [LARGE SCALE GENOMIC DNA]</scope>
    <source>
        <strain evidence="5 6">WCA-MUC-591-APC-3H</strain>
    </source>
</reference>
<feature type="compositionally biased region" description="Low complexity" evidence="2">
    <location>
        <begin position="53"/>
        <end position="69"/>
    </location>
</feature>
<evidence type="ECO:0000256" key="3">
    <source>
        <dbReference type="SAM" id="Phobius"/>
    </source>
</evidence>
<feature type="region of interest" description="Disordered" evidence="2">
    <location>
        <begin position="53"/>
        <end position="82"/>
    </location>
</feature>
<feature type="coiled-coil region" evidence="1">
    <location>
        <begin position="111"/>
        <end position="159"/>
    </location>
</feature>
<keyword evidence="3" id="KW-0472">Membrane</keyword>
<feature type="domain" description="Transcobalamin-like C-terminal" evidence="4">
    <location>
        <begin position="213"/>
        <end position="290"/>
    </location>
</feature>
<evidence type="ECO:0000313" key="6">
    <source>
        <dbReference type="Proteomes" id="UP000474676"/>
    </source>
</evidence>
<keyword evidence="3" id="KW-0812">Transmembrane</keyword>
<name>A0A6L5Y6H3_9FIRM</name>
<feature type="compositionally biased region" description="Basic and acidic residues" evidence="2">
    <location>
        <begin position="70"/>
        <end position="82"/>
    </location>
</feature>
<keyword evidence="6" id="KW-1185">Reference proteome</keyword>
<evidence type="ECO:0000256" key="2">
    <source>
        <dbReference type="SAM" id="MobiDB-lite"/>
    </source>
</evidence>
<organism evidence="5 6">
    <name type="scientific">Hornefia butyriciproducens</name>
    <dbReference type="NCBI Taxonomy" id="2652293"/>
    <lineage>
        <taxon>Bacteria</taxon>
        <taxon>Bacillati</taxon>
        <taxon>Bacillota</taxon>
        <taxon>Clostridia</taxon>
        <taxon>Peptostreptococcales</taxon>
        <taxon>Anaerovoracaceae</taxon>
        <taxon>Hornefia</taxon>
    </lineage>
</organism>
<comment type="caution">
    <text evidence="5">The sequence shown here is derived from an EMBL/GenBank/DDBJ whole genome shotgun (WGS) entry which is preliminary data.</text>
</comment>
<evidence type="ECO:0000256" key="1">
    <source>
        <dbReference type="SAM" id="Coils"/>
    </source>
</evidence>
<dbReference type="EMBL" id="VUMZ01000007">
    <property type="protein sequence ID" value="MST52216.1"/>
    <property type="molecule type" value="Genomic_DNA"/>
</dbReference>
<gene>
    <name evidence="5" type="ORF">FYJ64_07840</name>
</gene>
<feature type="transmembrane region" description="Helical" evidence="3">
    <location>
        <begin position="21"/>
        <end position="43"/>
    </location>
</feature>
<evidence type="ECO:0000259" key="4">
    <source>
        <dbReference type="Pfam" id="PF14478"/>
    </source>
</evidence>